<dbReference type="GO" id="GO:0006412">
    <property type="term" value="P:translation"/>
    <property type="evidence" value="ECO:0007669"/>
    <property type="project" value="TreeGrafter"/>
</dbReference>
<dbReference type="PROSITE" id="PS50126">
    <property type="entry name" value="S1"/>
    <property type="match status" value="1"/>
</dbReference>
<dbReference type="PANTHER" id="PTHR10724:SF10">
    <property type="entry name" value="S1 RNA-BINDING DOMAIN-CONTAINING PROTEIN 1"/>
    <property type="match status" value="1"/>
</dbReference>
<protein>
    <recommendedName>
        <fullName evidence="2">S1 motif domain-containing protein</fullName>
    </recommendedName>
</protein>
<name>A0A1H8ILM7_9PROT</name>
<feature type="domain" description="S1 motif" evidence="2">
    <location>
        <begin position="82"/>
        <end position="151"/>
    </location>
</feature>
<dbReference type="InterPro" id="IPR003029">
    <property type="entry name" value="S1_domain"/>
</dbReference>
<evidence type="ECO:0000313" key="4">
    <source>
        <dbReference type="Proteomes" id="UP000183898"/>
    </source>
</evidence>
<dbReference type="Pfam" id="PF00575">
    <property type="entry name" value="S1"/>
    <property type="match status" value="1"/>
</dbReference>
<proteinExistence type="predicted"/>
<evidence type="ECO:0000313" key="3">
    <source>
        <dbReference type="EMBL" id="SEN69035.1"/>
    </source>
</evidence>
<dbReference type="InterPro" id="IPR050437">
    <property type="entry name" value="Ribos_protein_bS1-like"/>
</dbReference>
<dbReference type="InterPro" id="IPR041692">
    <property type="entry name" value="HHH_9"/>
</dbReference>
<dbReference type="AlphaFoldDB" id="A0A1H8ILM7"/>
<accession>A0A1H8ILM7</accession>
<dbReference type="FunFam" id="2.40.50.140:FF:000051">
    <property type="entry name" value="RNA-binding transcriptional accessory protein"/>
    <property type="match status" value="1"/>
</dbReference>
<dbReference type="SMART" id="SM00316">
    <property type="entry name" value="S1"/>
    <property type="match status" value="1"/>
</dbReference>
<gene>
    <name evidence="3" type="ORF">SAMN05216404_106103</name>
</gene>
<dbReference type="GO" id="GO:0003729">
    <property type="term" value="F:mRNA binding"/>
    <property type="evidence" value="ECO:0007669"/>
    <property type="project" value="TreeGrafter"/>
</dbReference>
<dbReference type="EMBL" id="FOCT01000006">
    <property type="protein sequence ID" value="SEN69035.1"/>
    <property type="molecule type" value="Genomic_DNA"/>
</dbReference>
<dbReference type="InterPro" id="IPR012340">
    <property type="entry name" value="NA-bd_OB-fold"/>
</dbReference>
<evidence type="ECO:0000259" key="2">
    <source>
        <dbReference type="PROSITE" id="PS50126"/>
    </source>
</evidence>
<dbReference type="SUPFAM" id="SSF50249">
    <property type="entry name" value="Nucleic acid-binding proteins"/>
    <property type="match status" value="1"/>
</dbReference>
<reference evidence="3 4" key="1">
    <citation type="submission" date="2016-10" db="EMBL/GenBank/DDBJ databases">
        <authorList>
            <person name="de Groot N.N."/>
        </authorList>
    </citation>
    <scope>NUCLEOTIDE SEQUENCE [LARGE SCALE GENOMIC DNA]</scope>
    <source>
        <strain evidence="3 4">Nl18</strain>
    </source>
</reference>
<sequence length="203" mass="22310">MADELLSSFDHLKSLSTSKGNNNLLQKRNPIPVEGLVGNNKLLKSLNPVKCANEQFGLLTVTDIVRELEKPECDRQPEFSTVAFKEGVVINVAALGAFIDIGVHQDGLVHISALANKFVEDPHTVGKVGQVVKVKVLEVDEKRKRIALTMRLTDAPVPQAQEARGTGKREQPRDRKDRSAKPQQKRESTPNTAMAAVFARLKG</sequence>
<dbReference type="PANTHER" id="PTHR10724">
    <property type="entry name" value="30S RIBOSOMAL PROTEIN S1"/>
    <property type="match status" value="1"/>
</dbReference>
<dbReference type="GO" id="GO:0005737">
    <property type="term" value="C:cytoplasm"/>
    <property type="evidence" value="ECO:0007669"/>
    <property type="project" value="UniProtKB-ARBA"/>
</dbReference>
<feature type="region of interest" description="Disordered" evidence="1">
    <location>
        <begin position="153"/>
        <end position="194"/>
    </location>
</feature>
<dbReference type="Gene3D" id="2.40.50.140">
    <property type="entry name" value="Nucleic acid-binding proteins"/>
    <property type="match status" value="1"/>
</dbReference>
<evidence type="ECO:0000256" key="1">
    <source>
        <dbReference type="SAM" id="MobiDB-lite"/>
    </source>
</evidence>
<dbReference type="Pfam" id="PF17674">
    <property type="entry name" value="HHH_9"/>
    <property type="match status" value="1"/>
</dbReference>
<dbReference type="GO" id="GO:0003735">
    <property type="term" value="F:structural constituent of ribosome"/>
    <property type="evidence" value="ECO:0007669"/>
    <property type="project" value="TreeGrafter"/>
</dbReference>
<feature type="compositionally biased region" description="Basic and acidic residues" evidence="1">
    <location>
        <begin position="165"/>
        <end position="188"/>
    </location>
</feature>
<dbReference type="Proteomes" id="UP000183898">
    <property type="component" value="Unassembled WGS sequence"/>
</dbReference>
<organism evidence="3 4">
    <name type="scientific">Nitrosospira multiformis</name>
    <dbReference type="NCBI Taxonomy" id="1231"/>
    <lineage>
        <taxon>Bacteria</taxon>
        <taxon>Pseudomonadati</taxon>
        <taxon>Pseudomonadota</taxon>
        <taxon>Betaproteobacteria</taxon>
        <taxon>Nitrosomonadales</taxon>
        <taxon>Nitrosomonadaceae</taxon>
        <taxon>Nitrosospira</taxon>
    </lineage>
</organism>